<feature type="transmembrane region" description="Helical" evidence="10">
    <location>
        <begin position="283"/>
        <end position="308"/>
    </location>
</feature>
<dbReference type="InterPro" id="IPR050222">
    <property type="entry name" value="MATE_MdtK"/>
</dbReference>
<keyword evidence="12" id="KW-1185">Reference proteome</keyword>
<feature type="transmembrane region" description="Helical" evidence="10">
    <location>
        <begin position="395"/>
        <end position="417"/>
    </location>
</feature>
<feature type="transmembrane region" description="Helical" evidence="10">
    <location>
        <begin position="52"/>
        <end position="76"/>
    </location>
</feature>
<dbReference type="EMBL" id="SAXA01000008">
    <property type="protein sequence ID" value="RXQ93892.1"/>
    <property type="molecule type" value="Genomic_DNA"/>
</dbReference>
<feature type="transmembrane region" description="Helical" evidence="10">
    <location>
        <begin position="20"/>
        <end position="40"/>
    </location>
</feature>
<protein>
    <recommendedName>
        <fullName evidence="9">Multidrug-efflux transporter</fullName>
    </recommendedName>
</protein>
<dbReference type="PANTHER" id="PTHR43298:SF2">
    <property type="entry name" value="FMN_FAD EXPORTER YEEO-RELATED"/>
    <property type="match status" value="1"/>
</dbReference>
<keyword evidence="2" id="KW-0813">Transport</keyword>
<evidence type="ECO:0000256" key="10">
    <source>
        <dbReference type="SAM" id="Phobius"/>
    </source>
</evidence>
<evidence type="ECO:0000256" key="7">
    <source>
        <dbReference type="ARBA" id="ARBA00023065"/>
    </source>
</evidence>
<keyword evidence="6 10" id="KW-1133">Transmembrane helix</keyword>
<keyword evidence="7" id="KW-0406">Ion transport</keyword>
<dbReference type="PANTHER" id="PTHR43298">
    <property type="entry name" value="MULTIDRUG RESISTANCE PROTEIN NORM-RELATED"/>
    <property type="match status" value="1"/>
</dbReference>
<dbReference type="Pfam" id="PF01554">
    <property type="entry name" value="MatE"/>
    <property type="match status" value="2"/>
</dbReference>
<evidence type="ECO:0000256" key="1">
    <source>
        <dbReference type="ARBA" id="ARBA00004651"/>
    </source>
</evidence>
<dbReference type="InterPro" id="IPR048279">
    <property type="entry name" value="MdtK-like"/>
</dbReference>
<dbReference type="Proteomes" id="UP000289703">
    <property type="component" value="Unassembled WGS sequence"/>
</dbReference>
<reference evidence="11 12" key="1">
    <citation type="submission" date="2019-01" db="EMBL/GenBank/DDBJ databases">
        <title>Ancylomarina salipaludis sp. nov., isolated from a salt marsh.</title>
        <authorList>
            <person name="Yoon J.-H."/>
        </authorList>
    </citation>
    <scope>NUCLEOTIDE SEQUENCE [LARGE SCALE GENOMIC DNA]</scope>
    <source>
        <strain evidence="11 12">SHSM-M15</strain>
    </source>
</reference>
<evidence type="ECO:0000256" key="2">
    <source>
        <dbReference type="ARBA" id="ARBA00022448"/>
    </source>
</evidence>
<feature type="transmembrane region" description="Helical" evidence="10">
    <location>
        <begin position="168"/>
        <end position="189"/>
    </location>
</feature>
<evidence type="ECO:0000256" key="9">
    <source>
        <dbReference type="ARBA" id="ARBA00031636"/>
    </source>
</evidence>
<keyword evidence="4" id="KW-1003">Cell membrane</keyword>
<evidence type="ECO:0000256" key="4">
    <source>
        <dbReference type="ARBA" id="ARBA00022475"/>
    </source>
</evidence>
<comment type="caution">
    <text evidence="11">The sequence shown here is derived from an EMBL/GenBank/DDBJ whole genome shotgun (WGS) entry which is preliminary data.</text>
</comment>
<keyword evidence="5 10" id="KW-0812">Transmembrane</keyword>
<feature type="transmembrane region" description="Helical" evidence="10">
    <location>
        <begin position="251"/>
        <end position="271"/>
    </location>
</feature>
<organism evidence="11 12">
    <name type="scientific">Ancylomarina salipaludis</name>
    <dbReference type="NCBI Taxonomy" id="2501299"/>
    <lineage>
        <taxon>Bacteria</taxon>
        <taxon>Pseudomonadati</taxon>
        <taxon>Bacteroidota</taxon>
        <taxon>Bacteroidia</taxon>
        <taxon>Marinilabiliales</taxon>
        <taxon>Marinifilaceae</taxon>
        <taxon>Ancylomarina</taxon>
    </lineage>
</organism>
<dbReference type="OrthoDB" id="9780160at2"/>
<sequence length="453" mass="50934">MWTKSLIQEELKTKIDSKSIWTIAYPIILGSVAQNIISVTDTAFLGHLSETALGAAAIATIFYFAIVMLVWGFGLGTQIVIARRVGEQNYTLVGKTFIHAFYFLMFSGILLFGFMEFQSPSLLKWMVSSDAIFQASNDYISYRAWGILFACVNLLFRAFYIGIAKTKVISWSTGVMAIVNVFLDYALIFGQFGLPEMGIKGAALASVIAEFTAMIFFIVFTLRKIPIAYYDLFHFCKIDWPLFSRLIKVSFPIMIQNFLALSCWFVFFILVERMGEHELAISNIIRSIYVLLMVPVWAFGSAVNTLVSQVIGEGFPDKVMLIIWRTIKLSFLSVLALVGISIFIPDFIISIYTDNALLIEHTRPVVYVVFGASLLFPIAITLFHGISGTGRTFHAMLVEVVVLTFYLGAVYVLTQVLQVSVSEVWLSEYFYAIFLGTASFVYLKYAKWRGSVV</sequence>
<evidence type="ECO:0000256" key="8">
    <source>
        <dbReference type="ARBA" id="ARBA00023136"/>
    </source>
</evidence>
<evidence type="ECO:0000313" key="11">
    <source>
        <dbReference type="EMBL" id="RXQ93892.1"/>
    </source>
</evidence>
<evidence type="ECO:0000256" key="3">
    <source>
        <dbReference type="ARBA" id="ARBA00022449"/>
    </source>
</evidence>
<keyword evidence="3" id="KW-0050">Antiport</keyword>
<dbReference type="GO" id="GO:0006811">
    <property type="term" value="P:monoatomic ion transport"/>
    <property type="evidence" value="ECO:0007669"/>
    <property type="project" value="UniProtKB-KW"/>
</dbReference>
<feature type="transmembrane region" description="Helical" evidence="10">
    <location>
        <begin position="201"/>
        <end position="222"/>
    </location>
</feature>
<keyword evidence="8 10" id="KW-0472">Membrane</keyword>
<dbReference type="GO" id="GO:0005886">
    <property type="term" value="C:plasma membrane"/>
    <property type="evidence" value="ECO:0007669"/>
    <property type="project" value="UniProtKB-SubCell"/>
</dbReference>
<evidence type="ECO:0000256" key="6">
    <source>
        <dbReference type="ARBA" id="ARBA00022989"/>
    </source>
</evidence>
<dbReference type="GO" id="GO:0015297">
    <property type="term" value="F:antiporter activity"/>
    <property type="evidence" value="ECO:0007669"/>
    <property type="project" value="UniProtKB-KW"/>
</dbReference>
<feature type="transmembrane region" description="Helical" evidence="10">
    <location>
        <begin position="329"/>
        <end position="352"/>
    </location>
</feature>
<comment type="subcellular location">
    <subcellularLocation>
        <location evidence="1">Cell membrane</location>
        <topology evidence="1">Multi-pass membrane protein</topology>
    </subcellularLocation>
</comment>
<dbReference type="CDD" id="cd13133">
    <property type="entry name" value="MATE_like_7"/>
    <property type="match status" value="1"/>
</dbReference>
<evidence type="ECO:0000256" key="5">
    <source>
        <dbReference type="ARBA" id="ARBA00022692"/>
    </source>
</evidence>
<dbReference type="InterPro" id="IPR002528">
    <property type="entry name" value="MATE_fam"/>
</dbReference>
<gene>
    <name evidence="11" type="ORF">EO244_09950</name>
</gene>
<feature type="transmembrane region" description="Helical" evidence="10">
    <location>
        <begin position="364"/>
        <end position="383"/>
    </location>
</feature>
<accession>A0A4Q1JL08</accession>
<feature type="transmembrane region" description="Helical" evidence="10">
    <location>
        <begin position="97"/>
        <end position="119"/>
    </location>
</feature>
<feature type="transmembrane region" description="Helical" evidence="10">
    <location>
        <begin position="139"/>
        <end position="156"/>
    </location>
</feature>
<name>A0A4Q1JL08_9BACT</name>
<evidence type="ECO:0000313" key="12">
    <source>
        <dbReference type="Proteomes" id="UP000289703"/>
    </source>
</evidence>
<dbReference type="PIRSF" id="PIRSF006603">
    <property type="entry name" value="DinF"/>
    <property type="match status" value="1"/>
</dbReference>
<feature type="transmembrane region" description="Helical" evidence="10">
    <location>
        <begin position="429"/>
        <end position="446"/>
    </location>
</feature>
<dbReference type="NCBIfam" id="TIGR00797">
    <property type="entry name" value="matE"/>
    <property type="match status" value="1"/>
</dbReference>
<dbReference type="GO" id="GO:0042910">
    <property type="term" value="F:xenobiotic transmembrane transporter activity"/>
    <property type="evidence" value="ECO:0007669"/>
    <property type="project" value="InterPro"/>
</dbReference>
<proteinExistence type="predicted"/>
<dbReference type="AlphaFoldDB" id="A0A4Q1JL08"/>